<feature type="domain" description="SIS" evidence="5">
    <location>
        <begin position="130"/>
        <end position="272"/>
    </location>
</feature>
<dbReference type="PROSITE" id="PS51464">
    <property type="entry name" value="SIS"/>
    <property type="match status" value="1"/>
</dbReference>
<evidence type="ECO:0000256" key="1">
    <source>
        <dbReference type="ARBA" id="ARBA00023015"/>
    </source>
</evidence>
<dbReference type="SUPFAM" id="SSF53697">
    <property type="entry name" value="SIS domain"/>
    <property type="match status" value="1"/>
</dbReference>
<dbReference type="GO" id="GO:0097367">
    <property type="term" value="F:carbohydrate derivative binding"/>
    <property type="evidence" value="ECO:0007669"/>
    <property type="project" value="InterPro"/>
</dbReference>
<dbReference type="InterPro" id="IPR009057">
    <property type="entry name" value="Homeodomain-like_sf"/>
</dbReference>
<evidence type="ECO:0000313" key="6">
    <source>
        <dbReference type="EMBL" id="PKR84103.1"/>
    </source>
</evidence>
<evidence type="ECO:0000259" key="5">
    <source>
        <dbReference type="PROSITE" id="PS51464"/>
    </source>
</evidence>
<sequence length="278" mass="31021">MLEREIAMRQNCLPTIRSIYSKLSEKEKKIADYILEHPELVIHQTINEVADYLQLADATVFRFSKRVGYKGFQAMKIALASEFIDSEPNNIISKANTEESKSPTELLFKTTIHSLEKTYERLDNNALSKAVEIILTANRVQFFGSGPSAILALDTFYRFSNAGINASAFLETQFQLLTATQLNKNDAAIVIAQSDTNQETLSILEAIKKTGATIITITDTSKSPINLNADIALYSFTDEIHEAGILSLRSAQLVLLDVLYMNTVSMMKQKSQNKNPTI</sequence>
<dbReference type="AlphaFoldDB" id="A0A2N3LHU9"/>
<dbReference type="Pfam" id="PF01380">
    <property type="entry name" value="SIS"/>
    <property type="match status" value="1"/>
</dbReference>
<dbReference type="OrthoDB" id="3684496at2"/>
<reference evidence="6 7" key="1">
    <citation type="submission" date="2017-11" db="EMBL/GenBank/DDBJ databases">
        <title>Bacillus camelliae sp. nov., isolated from pu'er tea.</title>
        <authorList>
            <person name="Niu L."/>
        </authorList>
    </citation>
    <scope>NUCLEOTIDE SEQUENCE [LARGE SCALE GENOMIC DNA]</scope>
    <source>
        <strain evidence="6 7">7578-1</strain>
    </source>
</reference>
<accession>A0A2N3LHU9</accession>
<dbReference type="InterPro" id="IPR000281">
    <property type="entry name" value="HTH_RpiR"/>
</dbReference>
<proteinExistence type="predicted"/>
<dbReference type="GO" id="GO:1901135">
    <property type="term" value="P:carbohydrate derivative metabolic process"/>
    <property type="evidence" value="ECO:0007669"/>
    <property type="project" value="InterPro"/>
</dbReference>
<dbReference type="Proteomes" id="UP000233440">
    <property type="component" value="Unassembled WGS sequence"/>
</dbReference>
<dbReference type="CDD" id="cd05013">
    <property type="entry name" value="SIS_RpiR"/>
    <property type="match status" value="1"/>
</dbReference>
<evidence type="ECO:0000313" key="7">
    <source>
        <dbReference type="Proteomes" id="UP000233440"/>
    </source>
</evidence>
<dbReference type="SUPFAM" id="SSF46689">
    <property type="entry name" value="Homeodomain-like"/>
    <property type="match status" value="1"/>
</dbReference>
<dbReference type="InterPro" id="IPR047640">
    <property type="entry name" value="RpiR-like"/>
</dbReference>
<keyword evidence="1" id="KW-0805">Transcription regulation</keyword>
<dbReference type="PROSITE" id="PS51071">
    <property type="entry name" value="HTH_RPIR"/>
    <property type="match status" value="1"/>
</dbReference>
<evidence type="ECO:0000256" key="2">
    <source>
        <dbReference type="ARBA" id="ARBA00023125"/>
    </source>
</evidence>
<feature type="domain" description="HTH rpiR-type" evidence="4">
    <location>
        <begin position="10"/>
        <end position="86"/>
    </location>
</feature>
<dbReference type="InterPro" id="IPR001347">
    <property type="entry name" value="SIS_dom"/>
</dbReference>
<name>A0A2N3LHU9_9BACI</name>
<dbReference type="PANTHER" id="PTHR30514:SF1">
    <property type="entry name" value="HTH-TYPE TRANSCRIPTIONAL REGULATOR HEXR-RELATED"/>
    <property type="match status" value="1"/>
</dbReference>
<dbReference type="Pfam" id="PF01418">
    <property type="entry name" value="HTH_6"/>
    <property type="match status" value="1"/>
</dbReference>
<gene>
    <name evidence="6" type="ORF">CWO92_14950</name>
</gene>
<organism evidence="6 7">
    <name type="scientific">Heyndrickxia camelliae</name>
    <dbReference type="NCBI Taxonomy" id="1707093"/>
    <lineage>
        <taxon>Bacteria</taxon>
        <taxon>Bacillati</taxon>
        <taxon>Bacillota</taxon>
        <taxon>Bacilli</taxon>
        <taxon>Bacillales</taxon>
        <taxon>Bacillaceae</taxon>
        <taxon>Heyndrickxia</taxon>
    </lineage>
</organism>
<dbReference type="InterPro" id="IPR035472">
    <property type="entry name" value="RpiR-like_SIS"/>
</dbReference>
<dbReference type="Gene3D" id="1.10.10.10">
    <property type="entry name" value="Winged helix-like DNA-binding domain superfamily/Winged helix DNA-binding domain"/>
    <property type="match status" value="1"/>
</dbReference>
<evidence type="ECO:0000256" key="3">
    <source>
        <dbReference type="ARBA" id="ARBA00023163"/>
    </source>
</evidence>
<comment type="caution">
    <text evidence="6">The sequence shown here is derived from an EMBL/GenBank/DDBJ whole genome shotgun (WGS) entry which is preliminary data.</text>
</comment>
<protein>
    <submittedName>
        <fullName evidence="6">RpiR family transcriptional regulator</fullName>
    </submittedName>
</protein>
<keyword evidence="7" id="KW-1185">Reference proteome</keyword>
<dbReference type="GO" id="GO:0003677">
    <property type="term" value="F:DNA binding"/>
    <property type="evidence" value="ECO:0007669"/>
    <property type="project" value="UniProtKB-KW"/>
</dbReference>
<dbReference type="PANTHER" id="PTHR30514">
    <property type="entry name" value="GLUCOKINASE"/>
    <property type="match status" value="1"/>
</dbReference>
<keyword evidence="2" id="KW-0238">DNA-binding</keyword>
<dbReference type="InterPro" id="IPR046348">
    <property type="entry name" value="SIS_dom_sf"/>
</dbReference>
<dbReference type="GO" id="GO:0003700">
    <property type="term" value="F:DNA-binding transcription factor activity"/>
    <property type="evidence" value="ECO:0007669"/>
    <property type="project" value="InterPro"/>
</dbReference>
<keyword evidence="3" id="KW-0804">Transcription</keyword>
<dbReference type="EMBL" id="PIQO01000012">
    <property type="protein sequence ID" value="PKR84103.1"/>
    <property type="molecule type" value="Genomic_DNA"/>
</dbReference>
<dbReference type="Gene3D" id="3.40.50.10490">
    <property type="entry name" value="Glucose-6-phosphate isomerase like protein, domain 1"/>
    <property type="match status" value="1"/>
</dbReference>
<dbReference type="InterPro" id="IPR036388">
    <property type="entry name" value="WH-like_DNA-bd_sf"/>
</dbReference>
<evidence type="ECO:0000259" key="4">
    <source>
        <dbReference type="PROSITE" id="PS51071"/>
    </source>
</evidence>